<organism evidence="2 3">
    <name type="scientific">Ignelater luminosus</name>
    <name type="common">Cucubano</name>
    <name type="synonym">Pyrophorus luminosus</name>
    <dbReference type="NCBI Taxonomy" id="2038154"/>
    <lineage>
        <taxon>Eukaryota</taxon>
        <taxon>Metazoa</taxon>
        <taxon>Ecdysozoa</taxon>
        <taxon>Arthropoda</taxon>
        <taxon>Hexapoda</taxon>
        <taxon>Insecta</taxon>
        <taxon>Pterygota</taxon>
        <taxon>Neoptera</taxon>
        <taxon>Endopterygota</taxon>
        <taxon>Coleoptera</taxon>
        <taxon>Polyphaga</taxon>
        <taxon>Elateriformia</taxon>
        <taxon>Elateroidea</taxon>
        <taxon>Elateridae</taxon>
        <taxon>Agrypninae</taxon>
        <taxon>Pyrophorini</taxon>
        <taxon>Ignelater</taxon>
    </lineage>
</organism>
<dbReference type="OrthoDB" id="10605475at2759"/>
<gene>
    <name evidence="2" type="ORF">ILUMI_12926</name>
</gene>
<feature type="compositionally biased region" description="Basic and acidic residues" evidence="1">
    <location>
        <begin position="24"/>
        <end position="40"/>
    </location>
</feature>
<dbReference type="Proteomes" id="UP000801492">
    <property type="component" value="Unassembled WGS sequence"/>
</dbReference>
<evidence type="ECO:0000256" key="1">
    <source>
        <dbReference type="SAM" id="MobiDB-lite"/>
    </source>
</evidence>
<sequence length="283" mass="32325">MSGRILRDLDSSVAWPAKRKRQPRKSDIIKKQKVAGEAHINHKGLHKPARTTGLDCRTCSVLTNLVNTSSLLLQILHGITRGRLGVIQDSFRSSRVPLREHSNRPTKSPDEVINLIRLHIKSFRGRQSHYSRRDSPDRTDTCCKCDELILKIESAEDATIKPQLAIEKELHLRKTEKFTQLKKHYKLQARAGKCMAISFDFQQNLPLPHIRTDDIFRFKVLLFEANLGTYCAGDKYTLGFVKGFVGDSSKLDVDVVWSLDRALDIGNEVFVKHIRKVWVSCQD</sequence>
<feature type="region of interest" description="Disordered" evidence="1">
    <location>
        <begin position="20"/>
        <end position="47"/>
    </location>
</feature>
<protein>
    <submittedName>
        <fullName evidence="2">Uncharacterized protein</fullName>
    </submittedName>
</protein>
<comment type="caution">
    <text evidence="2">The sequence shown here is derived from an EMBL/GenBank/DDBJ whole genome shotgun (WGS) entry which is preliminary data.</text>
</comment>
<reference evidence="2" key="1">
    <citation type="submission" date="2019-08" db="EMBL/GenBank/DDBJ databases">
        <title>The genome of the North American firefly Photinus pyralis.</title>
        <authorList>
            <consortium name="Photinus pyralis genome working group"/>
            <person name="Fallon T.R."/>
            <person name="Sander Lower S.E."/>
            <person name="Weng J.-K."/>
        </authorList>
    </citation>
    <scope>NUCLEOTIDE SEQUENCE</scope>
    <source>
        <strain evidence="2">TRF0915ILg1</strain>
        <tissue evidence="2">Whole body</tissue>
    </source>
</reference>
<evidence type="ECO:0000313" key="3">
    <source>
        <dbReference type="Proteomes" id="UP000801492"/>
    </source>
</evidence>
<proteinExistence type="predicted"/>
<dbReference type="AlphaFoldDB" id="A0A8K0CXK6"/>
<name>A0A8K0CXK6_IGNLU</name>
<evidence type="ECO:0000313" key="2">
    <source>
        <dbReference type="EMBL" id="KAF2893246.1"/>
    </source>
</evidence>
<keyword evidence="3" id="KW-1185">Reference proteome</keyword>
<accession>A0A8K0CXK6</accession>
<dbReference type="EMBL" id="VTPC01008127">
    <property type="protein sequence ID" value="KAF2893246.1"/>
    <property type="molecule type" value="Genomic_DNA"/>
</dbReference>